<evidence type="ECO:0000313" key="1">
    <source>
        <dbReference type="EMBL" id="SVC51029.1"/>
    </source>
</evidence>
<dbReference type="SUPFAM" id="SSF51197">
    <property type="entry name" value="Clavaminate synthase-like"/>
    <property type="match status" value="1"/>
</dbReference>
<dbReference type="EMBL" id="UINC01095168">
    <property type="protein sequence ID" value="SVC51029.1"/>
    <property type="molecule type" value="Genomic_DNA"/>
</dbReference>
<dbReference type="AlphaFoldDB" id="A0A382MQD6"/>
<feature type="non-terminal residue" evidence="1">
    <location>
        <position position="220"/>
    </location>
</feature>
<name>A0A382MQD6_9ZZZZ</name>
<gene>
    <name evidence="1" type="ORF">METZ01_LOCUS303883</name>
</gene>
<evidence type="ECO:0008006" key="2">
    <source>
        <dbReference type="Google" id="ProtNLM"/>
    </source>
</evidence>
<reference evidence="1" key="1">
    <citation type="submission" date="2018-05" db="EMBL/GenBank/DDBJ databases">
        <authorList>
            <person name="Lanie J.A."/>
            <person name="Ng W.-L."/>
            <person name="Kazmierczak K.M."/>
            <person name="Andrzejewski T.M."/>
            <person name="Davidsen T.M."/>
            <person name="Wayne K.J."/>
            <person name="Tettelin H."/>
            <person name="Glass J.I."/>
            <person name="Rusch D."/>
            <person name="Podicherti R."/>
            <person name="Tsui H.-C.T."/>
            <person name="Winkler M.E."/>
        </authorList>
    </citation>
    <scope>NUCLEOTIDE SEQUENCE</scope>
</reference>
<proteinExistence type="predicted"/>
<dbReference type="PANTHER" id="PTHR31630:SF6">
    <property type="entry name" value="PHYTANOYL-COA DIOXYGENASE-RELATED"/>
    <property type="match status" value="1"/>
</dbReference>
<dbReference type="Gene3D" id="2.60.120.620">
    <property type="entry name" value="q2cbj1_9rhob like domain"/>
    <property type="match status" value="1"/>
</dbReference>
<dbReference type="PANTHER" id="PTHR31630">
    <property type="entry name" value="PHYTANOYL-COA DIOXYGENASE-RELATED-RELATED"/>
    <property type="match status" value="1"/>
</dbReference>
<sequence>MELSEGEMATWRERGWIILEAVVPPEQCALLVDAIFRQLRQDPDDPATWYPREYPQPHGRSDHHDGFLAFDPTPEFAATRALQWQICQNERIYRAHAQLLGEHRLRMGMQVGRAYMKPPYIGGDTLGVEMSGPLELPDDKIFHRRGGDIKLPGGEMALHFDTSLDDIRRGEISGTNLLQGNISLTDTPGDAGGTCLLPGFHHEFLEWVQRFPPLDPEADT</sequence>
<protein>
    <recommendedName>
        <fullName evidence="2">Phytanoyl-CoA dioxygenase</fullName>
    </recommendedName>
</protein>
<accession>A0A382MQD6</accession>
<organism evidence="1">
    <name type="scientific">marine metagenome</name>
    <dbReference type="NCBI Taxonomy" id="408172"/>
    <lineage>
        <taxon>unclassified sequences</taxon>
        <taxon>metagenomes</taxon>
        <taxon>ecological metagenomes</taxon>
    </lineage>
</organism>